<evidence type="ECO:0000313" key="27">
    <source>
        <dbReference type="EMBL" id="KFO24362.1"/>
    </source>
</evidence>
<dbReference type="InterPro" id="IPR013087">
    <property type="entry name" value="Znf_C2H2_type"/>
</dbReference>
<evidence type="ECO:0000256" key="12">
    <source>
        <dbReference type="ARBA" id="ARBA00022833"/>
    </source>
</evidence>
<dbReference type="PANTHER" id="PTHR24399">
    <property type="entry name" value="ZINC FINGER AND BTB DOMAIN-CONTAINING"/>
    <property type="match status" value="1"/>
</dbReference>
<feature type="transmembrane region" description="Helical" evidence="24">
    <location>
        <begin position="276"/>
        <end position="298"/>
    </location>
</feature>
<evidence type="ECO:0000313" key="28">
    <source>
        <dbReference type="Proteomes" id="UP000028990"/>
    </source>
</evidence>
<dbReference type="eggNOG" id="KOG1721">
    <property type="taxonomic scope" value="Eukaryota"/>
</dbReference>
<dbReference type="InterPro" id="IPR000276">
    <property type="entry name" value="GPCR_Rhodpsn"/>
</dbReference>
<evidence type="ECO:0000256" key="3">
    <source>
        <dbReference type="ARBA" id="ARBA00004651"/>
    </source>
</evidence>
<dbReference type="Gene3D" id="3.30.160.60">
    <property type="entry name" value="Classic Zinc Finger"/>
    <property type="match status" value="16"/>
</dbReference>
<dbReference type="InterPro" id="IPR000725">
    <property type="entry name" value="Olfact_rcpt"/>
</dbReference>
<dbReference type="PROSITE" id="PS50157">
    <property type="entry name" value="ZINC_FINGER_C2H2_2"/>
    <property type="match status" value="16"/>
</dbReference>
<feature type="domain" description="C2H2-type" evidence="25">
    <location>
        <begin position="745"/>
        <end position="772"/>
    </location>
</feature>
<dbReference type="GO" id="GO:0001817">
    <property type="term" value="P:regulation of cytokine production"/>
    <property type="evidence" value="ECO:0007669"/>
    <property type="project" value="TreeGrafter"/>
</dbReference>
<evidence type="ECO:0000256" key="22">
    <source>
        <dbReference type="PROSITE-ProRule" id="PRU00042"/>
    </source>
</evidence>
<feature type="transmembrane region" description="Helical" evidence="24">
    <location>
        <begin position="196"/>
        <end position="218"/>
    </location>
</feature>
<dbReference type="FunFam" id="3.30.160.60:FF:000113">
    <property type="entry name" value="zinc finger protein 699 isoform X1"/>
    <property type="match status" value="1"/>
</dbReference>
<feature type="domain" description="C2H2-type" evidence="25">
    <location>
        <begin position="605"/>
        <end position="632"/>
    </location>
</feature>
<evidence type="ECO:0000256" key="17">
    <source>
        <dbReference type="ARBA" id="ARBA00023136"/>
    </source>
</evidence>
<keyword evidence="7 23" id="KW-0812">Transmembrane</keyword>
<dbReference type="STRING" id="885580.ENSFDAP00000009828"/>
<feature type="domain" description="C2H2-type" evidence="25">
    <location>
        <begin position="633"/>
        <end position="660"/>
    </location>
</feature>
<dbReference type="GO" id="GO:0008270">
    <property type="term" value="F:zinc ion binding"/>
    <property type="evidence" value="ECO:0007669"/>
    <property type="project" value="UniProtKB-KW"/>
</dbReference>
<keyword evidence="14" id="KW-0805">Transcription regulation</keyword>
<reference evidence="27 28" key="1">
    <citation type="submission" date="2013-11" db="EMBL/GenBank/DDBJ databases">
        <title>The Damaraland mole rat (Fukomys damarensis) genome and evolution of African mole rats.</title>
        <authorList>
            <person name="Gladyshev V.N."/>
            <person name="Fang X."/>
        </authorList>
    </citation>
    <scope>NUCLEOTIDE SEQUENCE [LARGE SCALE GENOMIC DNA]</scope>
    <source>
        <tissue evidence="27">Liver</tissue>
    </source>
</reference>
<feature type="transmembrane region" description="Helical" evidence="24">
    <location>
        <begin position="238"/>
        <end position="256"/>
    </location>
</feature>
<dbReference type="FunFam" id="3.30.160.60:FF:000338">
    <property type="entry name" value="zinc finger protein 383"/>
    <property type="match status" value="1"/>
</dbReference>
<dbReference type="PRINTS" id="PR00237">
    <property type="entry name" value="GPCRRHODOPSN"/>
</dbReference>
<evidence type="ECO:0000256" key="11">
    <source>
        <dbReference type="ARBA" id="ARBA00022771"/>
    </source>
</evidence>
<feature type="domain" description="C2H2-type" evidence="25">
    <location>
        <begin position="801"/>
        <end position="828"/>
    </location>
</feature>
<sequence length="884" mass="100781">MEARNQTPVLEFLLLGLTEDPELQPLIFSLFLSVYLVTILGNLLIILAVSSDCHLHTPMYFFLFSLSLTDICLSTSTVPKMLVNIHAEDQRISYPACITQVCSVLVFSGLETCLLSAMAYDRYVAICHPLRRYTSYMGAENRTGASQFLLLGLSDDPILQPLLFALFLAMYLITVVGNLLIIAAASSDSHLHTPMYFFLSNLSFTDICLTSSTVPKMLVNIQTQDQGISYIQCLTQVYFFNIFLGMDNFLLTVMAYDRFVAICYPLKYTVIMNPRLCGLLLLVSWVIMFWVSLMHILLMKQLIFSTGTEIPHFFCELTEMLKVASSDSLINNIFLYVVTAVLGFKILLKANESVVLPDNNLEKVSKEQKVLRFSRNGSWFSILHANWEHCGIDESSKSHGRHLSHEVENVCECDGENQREQIPNLNGLKRTTEVNSYECRECGKAFLCHPSLKSHIRSHIRSKPYQCQECGKAFHFLAYFKKHMKTPTEGKPYECKECAILFSCSSFFRAHMKIHSGKVNYECKECGKTFSTSSYLTEHKRIHSGDKPCECDECGKAFSCPSSLSQHKRIHSGDKPYECKECGKAFSSSSHLITHIRIHTGEKPYECKECGKAFSESSKLSRHMRAHTGEKPYKCKECGKTYNCPSSLSIHMRKHTGEKPYECLECGKAFYLPTSLYTHVKNQSREKPYECKECGKAFSCPSSFKAHVRDHAREIQYECKECGKVFSRSSSLTEHLRTHSGEKPYQCKECGKAFISSSQLTVHRRTHSGEKPYECKKCEKSFMYFSAFSFHMRMHTGEKPYECKECGKAFRHSSYLTIHARMHTGEKPFECLECGKAFRCPSSFQRHVKSHTGEKPYECKECGKAFICAAYLRRHVKIHSRGKT</sequence>
<dbReference type="FunFam" id="3.30.160.60:FF:000156">
    <property type="entry name" value="Zinc finger protein 568"/>
    <property type="match status" value="1"/>
</dbReference>
<dbReference type="Proteomes" id="UP000028990">
    <property type="component" value="Unassembled WGS sequence"/>
</dbReference>
<proteinExistence type="inferred from homology"/>
<dbReference type="Pfam" id="PF13853">
    <property type="entry name" value="7tm_4"/>
    <property type="match status" value="1"/>
</dbReference>
<evidence type="ECO:0000256" key="13">
    <source>
        <dbReference type="ARBA" id="ARBA00022989"/>
    </source>
</evidence>
<dbReference type="PRINTS" id="PR00245">
    <property type="entry name" value="OLFACTORYR"/>
</dbReference>
<feature type="domain" description="C2H2-type" evidence="25">
    <location>
        <begin position="773"/>
        <end position="800"/>
    </location>
</feature>
<dbReference type="EMBL" id="KN123594">
    <property type="protein sequence ID" value="KFO24362.1"/>
    <property type="molecule type" value="Genomic_DNA"/>
</dbReference>
<feature type="domain" description="C2H2-type" evidence="25">
    <location>
        <begin position="829"/>
        <end position="856"/>
    </location>
</feature>
<feature type="transmembrane region" description="Helical" evidence="24">
    <location>
        <begin position="26"/>
        <end position="47"/>
    </location>
</feature>
<keyword evidence="18" id="KW-0804">Transcription</keyword>
<dbReference type="FunFam" id="1.20.1070.10:FF:000410">
    <property type="entry name" value="Olfactory receptor 1348"/>
    <property type="match status" value="1"/>
</dbReference>
<feature type="domain" description="C2H2-type" evidence="25">
    <location>
        <begin position="493"/>
        <end position="520"/>
    </location>
</feature>
<dbReference type="PROSITE" id="PS00237">
    <property type="entry name" value="G_PROTEIN_RECEP_F1_1"/>
    <property type="match status" value="1"/>
</dbReference>
<dbReference type="FunFam" id="3.30.160.60:FF:000240">
    <property type="entry name" value="Zinc finger protein 250"/>
    <property type="match status" value="1"/>
</dbReference>
<feature type="domain" description="G-protein coupled receptors family 1 profile" evidence="26">
    <location>
        <begin position="41"/>
        <end position="131"/>
    </location>
</feature>
<keyword evidence="21" id="KW-0539">Nucleus</keyword>
<dbReference type="OMA" id="VENVCEC"/>
<evidence type="ECO:0000256" key="21">
    <source>
        <dbReference type="ARBA" id="ARBA00023242"/>
    </source>
</evidence>
<dbReference type="FunFam" id="3.30.160.60:FF:001498">
    <property type="entry name" value="Zinc finger protein 404"/>
    <property type="match status" value="1"/>
</dbReference>
<evidence type="ECO:0000256" key="15">
    <source>
        <dbReference type="ARBA" id="ARBA00023040"/>
    </source>
</evidence>
<keyword evidence="12" id="KW-0862">Zinc</keyword>
<evidence type="ECO:0000256" key="23">
    <source>
        <dbReference type="RuleBase" id="RU000688"/>
    </source>
</evidence>
<dbReference type="Pfam" id="PF00096">
    <property type="entry name" value="zf-C2H2"/>
    <property type="match status" value="10"/>
</dbReference>
<comment type="similarity">
    <text evidence="4">Belongs to the krueppel C2H2-type zinc-finger protein family.</text>
</comment>
<feature type="domain" description="C2H2-type" evidence="25">
    <location>
        <begin position="717"/>
        <end position="744"/>
    </location>
</feature>
<feature type="domain" description="C2H2-type" evidence="25">
    <location>
        <begin position="689"/>
        <end position="716"/>
    </location>
</feature>
<keyword evidence="8" id="KW-0479">Metal-binding</keyword>
<dbReference type="PROSITE" id="PS50262">
    <property type="entry name" value="G_PROTEIN_RECEP_F1_2"/>
    <property type="match status" value="2"/>
</dbReference>
<dbReference type="GO" id="GO:0001227">
    <property type="term" value="F:DNA-binding transcription repressor activity, RNA polymerase II-specific"/>
    <property type="evidence" value="ECO:0007669"/>
    <property type="project" value="TreeGrafter"/>
</dbReference>
<evidence type="ECO:0000256" key="7">
    <source>
        <dbReference type="ARBA" id="ARBA00022692"/>
    </source>
</evidence>
<feature type="transmembrane region" description="Helical" evidence="24">
    <location>
        <begin position="158"/>
        <end position="184"/>
    </location>
</feature>
<evidence type="ECO:0000256" key="1">
    <source>
        <dbReference type="ARBA" id="ARBA00003767"/>
    </source>
</evidence>
<feature type="domain" description="C2H2-type" evidence="25">
    <location>
        <begin position="437"/>
        <end position="464"/>
    </location>
</feature>
<dbReference type="AlphaFoldDB" id="A0A091D060"/>
<dbReference type="GO" id="GO:0002682">
    <property type="term" value="P:regulation of immune system process"/>
    <property type="evidence" value="ECO:0007669"/>
    <property type="project" value="TreeGrafter"/>
</dbReference>
<organism evidence="27 28">
    <name type="scientific">Fukomys damarensis</name>
    <name type="common">Damaraland mole rat</name>
    <name type="synonym">Cryptomys damarensis</name>
    <dbReference type="NCBI Taxonomy" id="885580"/>
    <lineage>
        <taxon>Eukaryota</taxon>
        <taxon>Metazoa</taxon>
        <taxon>Chordata</taxon>
        <taxon>Craniata</taxon>
        <taxon>Vertebrata</taxon>
        <taxon>Euteleostomi</taxon>
        <taxon>Mammalia</taxon>
        <taxon>Eutheria</taxon>
        <taxon>Euarchontoglires</taxon>
        <taxon>Glires</taxon>
        <taxon>Rodentia</taxon>
        <taxon>Hystricomorpha</taxon>
        <taxon>Bathyergidae</taxon>
        <taxon>Fukomys</taxon>
    </lineage>
</organism>
<dbReference type="Pfam" id="PF13894">
    <property type="entry name" value="zf-C2H2_4"/>
    <property type="match status" value="1"/>
</dbReference>
<keyword evidence="15 23" id="KW-0297">G-protein coupled receptor</keyword>
<dbReference type="PANTHER" id="PTHR24399:SF67">
    <property type="entry name" value="ZINC FINGER PROTEIN 709-LIKE"/>
    <property type="match status" value="1"/>
</dbReference>
<evidence type="ECO:0000259" key="25">
    <source>
        <dbReference type="PROSITE" id="PS50157"/>
    </source>
</evidence>
<dbReference type="GO" id="GO:0004930">
    <property type="term" value="F:G protein-coupled receptor activity"/>
    <property type="evidence" value="ECO:0007669"/>
    <property type="project" value="UniProtKB-KW"/>
</dbReference>
<keyword evidence="11 22" id="KW-0863">Zinc-finger</keyword>
<keyword evidence="5" id="KW-1003">Cell membrane</keyword>
<dbReference type="FunFam" id="3.30.160.60:FF:000087">
    <property type="entry name" value="Zinc finger protein 354B"/>
    <property type="match status" value="1"/>
</dbReference>
<evidence type="ECO:0000256" key="6">
    <source>
        <dbReference type="ARBA" id="ARBA00022606"/>
    </source>
</evidence>
<name>A0A091D060_FUKDA</name>
<dbReference type="GO" id="GO:0004984">
    <property type="term" value="F:olfactory receptor activity"/>
    <property type="evidence" value="ECO:0007669"/>
    <property type="project" value="InterPro"/>
</dbReference>
<protein>
    <submittedName>
        <fullName evidence="27">Zinc finger protein 699</fullName>
    </submittedName>
</protein>
<comment type="subcellular location">
    <subcellularLocation>
        <location evidence="3">Cell membrane</location>
        <topology evidence="3">Multi-pass membrane protein</topology>
    </subcellularLocation>
    <subcellularLocation>
        <location evidence="2">Nucleus</location>
    </subcellularLocation>
</comment>
<dbReference type="Gene3D" id="1.20.1070.10">
    <property type="entry name" value="Rhodopsin 7-helix transmembrane proteins"/>
    <property type="match status" value="2"/>
</dbReference>
<feature type="domain" description="C2H2-type" evidence="25">
    <location>
        <begin position="661"/>
        <end position="688"/>
    </location>
</feature>
<feature type="domain" description="C2H2-type" evidence="25">
    <location>
        <begin position="549"/>
        <end position="576"/>
    </location>
</feature>
<keyword evidence="19 23" id="KW-0675">Receptor</keyword>
<feature type="domain" description="C2H2-type" evidence="25">
    <location>
        <begin position="857"/>
        <end position="884"/>
    </location>
</feature>
<dbReference type="SMART" id="SM00355">
    <property type="entry name" value="ZnF_C2H2"/>
    <property type="match status" value="16"/>
</dbReference>
<dbReference type="GO" id="GO:0000978">
    <property type="term" value="F:RNA polymerase II cis-regulatory region sequence-specific DNA binding"/>
    <property type="evidence" value="ECO:0007669"/>
    <property type="project" value="TreeGrafter"/>
</dbReference>
<dbReference type="FunFam" id="1.20.1070.10:FF:000009">
    <property type="entry name" value="Olfactory receptor"/>
    <property type="match status" value="1"/>
</dbReference>
<dbReference type="FunFam" id="3.30.160.60:FF:000352">
    <property type="entry name" value="zinc finger protein 3 homolog"/>
    <property type="match status" value="1"/>
</dbReference>
<feature type="transmembrane region" description="Helical" evidence="24">
    <location>
        <begin position="59"/>
        <end position="78"/>
    </location>
</feature>
<evidence type="ECO:0000256" key="5">
    <source>
        <dbReference type="ARBA" id="ARBA00022475"/>
    </source>
</evidence>
<evidence type="ECO:0000256" key="14">
    <source>
        <dbReference type="ARBA" id="ARBA00023015"/>
    </source>
</evidence>
<evidence type="ECO:0000259" key="26">
    <source>
        <dbReference type="PROSITE" id="PS50262"/>
    </source>
</evidence>
<dbReference type="FunFam" id="3.30.160.60:FF:000358">
    <property type="entry name" value="zinc finger protein 24"/>
    <property type="match status" value="1"/>
</dbReference>
<dbReference type="GO" id="GO:0005886">
    <property type="term" value="C:plasma membrane"/>
    <property type="evidence" value="ECO:0007669"/>
    <property type="project" value="UniProtKB-SubCell"/>
</dbReference>
<dbReference type="PROSITE" id="PS00028">
    <property type="entry name" value="ZINC_FINGER_C2H2_1"/>
    <property type="match status" value="14"/>
</dbReference>
<evidence type="ECO:0000256" key="24">
    <source>
        <dbReference type="SAM" id="Phobius"/>
    </source>
</evidence>
<evidence type="ECO:0000256" key="8">
    <source>
        <dbReference type="ARBA" id="ARBA00022723"/>
    </source>
</evidence>
<accession>A0A091D060</accession>
<evidence type="ECO:0000256" key="16">
    <source>
        <dbReference type="ARBA" id="ARBA00023125"/>
    </source>
</evidence>
<evidence type="ECO:0000256" key="2">
    <source>
        <dbReference type="ARBA" id="ARBA00004123"/>
    </source>
</evidence>
<dbReference type="SUPFAM" id="SSF57667">
    <property type="entry name" value="beta-beta-alpha zinc fingers"/>
    <property type="match status" value="9"/>
</dbReference>
<feature type="domain" description="C2H2-type" evidence="25">
    <location>
        <begin position="577"/>
        <end position="604"/>
    </location>
</feature>
<evidence type="ECO:0000256" key="18">
    <source>
        <dbReference type="ARBA" id="ARBA00023163"/>
    </source>
</evidence>
<keyword evidence="10" id="KW-0677">Repeat</keyword>
<feature type="domain" description="G-protein coupled receptors family 1 profile" evidence="26">
    <location>
        <begin position="177"/>
        <end position="344"/>
    </location>
</feature>
<dbReference type="SUPFAM" id="SSF81321">
    <property type="entry name" value="Family A G protein-coupled receptor-like"/>
    <property type="match status" value="2"/>
</dbReference>
<comment type="similarity">
    <text evidence="23">Belongs to the G-protein coupled receptor 1 family.</text>
</comment>
<keyword evidence="20 23" id="KW-0807">Transducer</keyword>
<dbReference type="FunFam" id="3.30.160.60:FF:000099">
    <property type="entry name" value="Zinc finger protein 79"/>
    <property type="match status" value="1"/>
</dbReference>
<evidence type="ECO:0000256" key="10">
    <source>
        <dbReference type="ARBA" id="ARBA00022737"/>
    </source>
</evidence>
<dbReference type="FunFam" id="3.30.160.60:FF:000564">
    <property type="entry name" value="zinc finger protein 699"/>
    <property type="match status" value="2"/>
</dbReference>
<evidence type="ECO:0000256" key="19">
    <source>
        <dbReference type="ARBA" id="ARBA00023170"/>
    </source>
</evidence>
<comment type="function">
    <text evidence="1">May be involved in transcriptional regulation.</text>
</comment>
<keyword evidence="28" id="KW-1185">Reference proteome</keyword>
<gene>
    <name evidence="27" type="ORF">H920_14255</name>
</gene>
<keyword evidence="17 24" id="KW-0472">Membrane</keyword>
<dbReference type="FunFam" id="3.30.160.60:FF:000446">
    <property type="entry name" value="Zinc finger protein"/>
    <property type="match status" value="1"/>
</dbReference>
<dbReference type="FunFam" id="3.30.160.60:FF:001470">
    <property type="entry name" value="zinc finger protein 699 isoform X2"/>
    <property type="match status" value="1"/>
</dbReference>
<dbReference type="FunFam" id="3.30.160.60:FF:002254">
    <property type="entry name" value="Zinc finger protein 540"/>
    <property type="match status" value="2"/>
</dbReference>
<feature type="domain" description="C2H2-type" evidence="25">
    <location>
        <begin position="521"/>
        <end position="548"/>
    </location>
</feature>
<evidence type="ECO:0000256" key="9">
    <source>
        <dbReference type="ARBA" id="ARBA00022725"/>
    </source>
</evidence>
<feature type="domain" description="C2H2-type" evidence="25">
    <location>
        <begin position="465"/>
        <end position="492"/>
    </location>
</feature>
<dbReference type="GO" id="GO:0005654">
    <property type="term" value="C:nucleoplasm"/>
    <property type="evidence" value="ECO:0007669"/>
    <property type="project" value="TreeGrafter"/>
</dbReference>
<keyword evidence="9" id="KW-0552">Olfaction</keyword>
<evidence type="ECO:0000256" key="4">
    <source>
        <dbReference type="ARBA" id="ARBA00006991"/>
    </source>
</evidence>
<dbReference type="Pfam" id="PF00001">
    <property type="entry name" value="7tm_1"/>
    <property type="match status" value="1"/>
</dbReference>
<keyword evidence="13 24" id="KW-1133">Transmembrane helix</keyword>
<dbReference type="InterPro" id="IPR017452">
    <property type="entry name" value="GPCR_Rhodpsn_7TM"/>
</dbReference>
<keyword evidence="6" id="KW-0716">Sensory transduction</keyword>
<dbReference type="InterPro" id="IPR036236">
    <property type="entry name" value="Znf_C2H2_sf"/>
</dbReference>
<keyword evidence="16" id="KW-0238">DNA-binding</keyword>
<evidence type="ECO:0000256" key="20">
    <source>
        <dbReference type="ARBA" id="ARBA00023224"/>
    </source>
</evidence>